<dbReference type="EMBL" id="BMXG01000002">
    <property type="protein sequence ID" value="GHB91944.1"/>
    <property type="molecule type" value="Genomic_DNA"/>
</dbReference>
<keyword evidence="1" id="KW-0472">Membrane</keyword>
<dbReference type="Proteomes" id="UP000642829">
    <property type="component" value="Unassembled WGS sequence"/>
</dbReference>
<organism evidence="2 3">
    <name type="scientific">Cerasicoccus arenae</name>
    <dbReference type="NCBI Taxonomy" id="424488"/>
    <lineage>
        <taxon>Bacteria</taxon>
        <taxon>Pseudomonadati</taxon>
        <taxon>Verrucomicrobiota</taxon>
        <taxon>Opitutia</taxon>
        <taxon>Puniceicoccales</taxon>
        <taxon>Cerasicoccaceae</taxon>
        <taxon>Cerasicoccus</taxon>
    </lineage>
</organism>
<dbReference type="AlphaFoldDB" id="A0A8J3GBL6"/>
<name>A0A8J3GBL6_9BACT</name>
<keyword evidence="1" id="KW-1133">Transmembrane helix</keyword>
<keyword evidence="1" id="KW-0812">Transmembrane</keyword>
<keyword evidence="3" id="KW-1185">Reference proteome</keyword>
<accession>A0A8J3GBL6</accession>
<comment type="caution">
    <text evidence="2">The sequence shown here is derived from an EMBL/GenBank/DDBJ whole genome shotgun (WGS) entry which is preliminary data.</text>
</comment>
<sequence length="650" mass="74758">MYREQDRKKANQKLNRSIAKAPQKIRDRISNSIAFLVKIPGQCIKSLRSTYKKLRKLTFREFLLESWRLYLAILGYIARLPQKFIKWWKKQKVWLRVLSGAFLVAASVGLVASPYLFHEAKLWRASKLHDQAKSLMETEQVKLAYEKSRVAAMLAPDVHENLEQTMNLANKLRHPHTVWWSERVARSKHYDSDSLVNIVEQSMSYGQLGTGARYLSVMRSRFPESTTLADVEIELLLRQELREQALLKAAKLVKEGSDSPLANRVFVELSLRTSDERLKQDARKQLSDGLEQQNDIGLEFCKLAQRLPPEEREKIDLGDRSIRKLILAHPSATRMDRIEANGFASFTGQISEEEAFKAIIAEYDLNNDDEVLNALNTLSRFEIYWGRDQLISETKIYSNPDYALAYLEWLILSEQADLDAATLLLSGEQEHPLPISEANRRFWQAMIANARQQEKEFSVRLLQSVENSATSDWDYMHSILVKHTSTEQQLAFYRELFGRPESPVIAAERYLTLAYALGKDQELKILLKQLQPERFENKPDALNFLLYLHAVQGRNLPETRTRLEKLIGQYPKAALFYRNLAFVYAMSDEFSLARSIDSEIPPPPQNAQPCIRLMHAYVSGDLSNLPTIDQLPTQGEKSLLQSMTIDKPAL</sequence>
<evidence type="ECO:0000313" key="2">
    <source>
        <dbReference type="EMBL" id="GHB91944.1"/>
    </source>
</evidence>
<gene>
    <name evidence="2" type="ORF">GCM10007047_03590</name>
</gene>
<reference evidence="2" key="2">
    <citation type="submission" date="2020-09" db="EMBL/GenBank/DDBJ databases">
        <authorList>
            <person name="Sun Q."/>
            <person name="Kim S."/>
        </authorList>
    </citation>
    <scope>NUCLEOTIDE SEQUENCE</scope>
    <source>
        <strain evidence="2">KCTC 12870</strain>
    </source>
</reference>
<reference evidence="2" key="1">
    <citation type="journal article" date="2014" name="Int. J. Syst. Evol. Microbiol.">
        <title>Complete genome sequence of Corynebacterium casei LMG S-19264T (=DSM 44701T), isolated from a smear-ripened cheese.</title>
        <authorList>
            <consortium name="US DOE Joint Genome Institute (JGI-PGF)"/>
            <person name="Walter F."/>
            <person name="Albersmeier A."/>
            <person name="Kalinowski J."/>
            <person name="Ruckert C."/>
        </authorList>
    </citation>
    <scope>NUCLEOTIDE SEQUENCE</scope>
    <source>
        <strain evidence="2">KCTC 12870</strain>
    </source>
</reference>
<evidence type="ECO:0000256" key="1">
    <source>
        <dbReference type="SAM" id="Phobius"/>
    </source>
</evidence>
<protein>
    <submittedName>
        <fullName evidence="2">Uncharacterized protein</fullName>
    </submittedName>
</protein>
<proteinExistence type="predicted"/>
<feature type="transmembrane region" description="Helical" evidence="1">
    <location>
        <begin position="93"/>
        <end position="117"/>
    </location>
</feature>
<evidence type="ECO:0000313" key="3">
    <source>
        <dbReference type="Proteomes" id="UP000642829"/>
    </source>
</evidence>